<dbReference type="Proteomes" id="UP000006753">
    <property type="component" value="Unassembled WGS sequence"/>
</dbReference>
<evidence type="ECO:0000256" key="1">
    <source>
        <dbReference type="SAM" id="MobiDB-lite"/>
    </source>
</evidence>
<dbReference type="AlphaFoldDB" id="K1Y066"/>
<feature type="compositionally biased region" description="Polar residues" evidence="1">
    <location>
        <begin position="465"/>
        <end position="492"/>
    </location>
</feature>
<name>K1Y066_MARBU</name>
<dbReference type="KEGG" id="mbe:MBM_03497"/>
<dbReference type="InParanoid" id="K1Y066"/>
<feature type="compositionally biased region" description="Polar residues" evidence="1">
    <location>
        <begin position="512"/>
        <end position="540"/>
    </location>
</feature>
<feature type="compositionally biased region" description="Polar residues" evidence="1">
    <location>
        <begin position="317"/>
        <end position="326"/>
    </location>
</feature>
<protein>
    <submittedName>
        <fullName evidence="2">Uncharacterized protein</fullName>
    </submittedName>
</protein>
<feature type="region of interest" description="Disordered" evidence="1">
    <location>
        <begin position="305"/>
        <end position="326"/>
    </location>
</feature>
<gene>
    <name evidence="2" type="ORF">MBM_03497</name>
</gene>
<sequence>MASPGNYFYEYDSLLPFMWNLAQGEAELKTDDRGMTFEQANLWGSVRKTRDRVLTDERYRDSDQAIQQYILEYWVWGKHWPGQPFPGSFPTKTRLPHGVPGPSSFGVLVLTDGPPPFPTANHRPDMPLPVDEKSQQNEIRAAILRYKGLSYVPFHGWDEATGLPHYAIVCTAINGFYAFCGKGQEYFKEIRDYFRPVARVMFQRVQHGLMVVWIEAPTPEHILLLNANENAWDNFKGCWAFFKSWAETYKDDTAEDTVQFLRDWQGKGELDVSGVELERPPMLQLALSRGQGVAQTDSMVWERERSHHTPHTAKMPSGSSERAGTGSYDTWSKNELELECEKRGLSKSGHVAVLVQRVVMDDISKHEYCGPTDCFTKENDPDGSIENARVDADAKFDYHCQSIMSKAWQNYYEGMLEIERTKSYTTAKDIFDSTRDREAEISHKVGGYAGQNLHPSKKEAAMPQPATTLTSRKPQSRKSAASSEPGTKLKSGSLTAKGLAVVEVMNDNIAKSTAPAQHPSNTESRTAERSLQSNSATYTSPVHVPGSGPKSDLIESLPVPFSLESTGYVFLACADTNKIRGDYVARLKAEYRSVPQAHADKSGYYLVFEDTVEGHVALSDCYEVIYDEVLRGVFFDKNVIDVKLFNWKKPEKEVLEEVHLGYTHVPYPKERRSRVAWNRGRQVL</sequence>
<organism evidence="2 3">
    <name type="scientific">Marssonina brunnea f. sp. multigermtubi (strain MB_m1)</name>
    <name type="common">Marssonina leaf spot fungus</name>
    <dbReference type="NCBI Taxonomy" id="1072389"/>
    <lineage>
        <taxon>Eukaryota</taxon>
        <taxon>Fungi</taxon>
        <taxon>Dikarya</taxon>
        <taxon>Ascomycota</taxon>
        <taxon>Pezizomycotina</taxon>
        <taxon>Leotiomycetes</taxon>
        <taxon>Helotiales</taxon>
        <taxon>Drepanopezizaceae</taxon>
        <taxon>Drepanopeziza</taxon>
    </lineage>
</organism>
<evidence type="ECO:0000313" key="3">
    <source>
        <dbReference type="Proteomes" id="UP000006753"/>
    </source>
</evidence>
<dbReference type="HOGENOM" id="CLU_402286_0_0_1"/>
<accession>K1Y066</accession>
<keyword evidence="3" id="KW-1185">Reference proteome</keyword>
<feature type="region of interest" description="Disordered" evidence="1">
    <location>
        <begin position="446"/>
        <end position="492"/>
    </location>
</feature>
<dbReference type="OrthoDB" id="3496999at2759"/>
<proteinExistence type="predicted"/>
<dbReference type="GeneID" id="18759432"/>
<feature type="region of interest" description="Disordered" evidence="1">
    <location>
        <begin position="512"/>
        <end position="549"/>
    </location>
</feature>
<evidence type="ECO:0000313" key="2">
    <source>
        <dbReference type="EMBL" id="EKD18504.1"/>
    </source>
</evidence>
<dbReference type="EMBL" id="JH921433">
    <property type="protein sequence ID" value="EKD18504.1"/>
    <property type="molecule type" value="Genomic_DNA"/>
</dbReference>
<reference evidence="2 3" key="1">
    <citation type="journal article" date="2012" name="BMC Genomics">
        <title>Sequencing the genome of Marssonina brunnea reveals fungus-poplar co-evolution.</title>
        <authorList>
            <person name="Zhu S."/>
            <person name="Cao Y.-Z."/>
            <person name="Jiang C."/>
            <person name="Tan B.-Y."/>
            <person name="Wang Z."/>
            <person name="Feng S."/>
            <person name="Zhang L."/>
            <person name="Su X.-H."/>
            <person name="Brejova B."/>
            <person name="Vinar T."/>
            <person name="Xu M."/>
            <person name="Wang M.-X."/>
            <person name="Zhang S.-G."/>
            <person name="Huang M.-R."/>
            <person name="Wu R."/>
            <person name="Zhou Y."/>
        </authorList>
    </citation>
    <scope>NUCLEOTIDE SEQUENCE [LARGE SCALE GENOMIC DNA]</scope>
    <source>
        <strain evidence="2 3">MB_m1</strain>
    </source>
</reference>